<feature type="compositionally biased region" description="Low complexity" evidence="2">
    <location>
        <begin position="467"/>
        <end position="478"/>
    </location>
</feature>
<dbReference type="Proteomes" id="UP001487740">
    <property type="component" value="Unassembled WGS sequence"/>
</dbReference>
<evidence type="ECO:0000259" key="3">
    <source>
        <dbReference type="PROSITE" id="PS50003"/>
    </source>
</evidence>
<dbReference type="InterPro" id="IPR001849">
    <property type="entry name" value="PH_domain"/>
</dbReference>
<dbReference type="EMBL" id="JARAKH010000028">
    <property type="protein sequence ID" value="KAK8389183.1"/>
    <property type="molecule type" value="Genomic_DNA"/>
</dbReference>
<dbReference type="InterPro" id="IPR011993">
    <property type="entry name" value="PH-like_dom_sf"/>
</dbReference>
<feature type="compositionally biased region" description="Basic and acidic residues" evidence="2">
    <location>
        <begin position="479"/>
        <end position="497"/>
    </location>
</feature>
<evidence type="ECO:0000313" key="5">
    <source>
        <dbReference type="Proteomes" id="UP001487740"/>
    </source>
</evidence>
<evidence type="ECO:0000256" key="1">
    <source>
        <dbReference type="SAM" id="Coils"/>
    </source>
</evidence>
<feature type="compositionally biased region" description="Basic and acidic residues" evidence="2">
    <location>
        <begin position="1065"/>
        <end position="1081"/>
    </location>
</feature>
<feature type="region of interest" description="Disordered" evidence="2">
    <location>
        <begin position="463"/>
        <end position="777"/>
    </location>
</feature>
<feature type="compositionally biased region" description="Polar residues" evidence="2">
    <location>
        <begin position="1501"/>
        <end position="1516"/>
    </location>
</feature>
<organism evidence="4 5">
    <name type="scientific">Scylla paramamosain</name>
    <name type="common">Mud crab</name>
    <dbReference type="NCBI Taxonomy" id="85552"/>
    <lineage>
        <taxon>Eukaryota</taxon>
        <taxon>Metazoa</taxon>
        <taxon>Ecdysozoa</taxon>
        <taxon>Arthropoda</taxon>
        <taxon>Crustacea</taxon>
        <taxon>Multicrustacea</taxon>
        <taxon>Malacostraca</taxon>
        <taxon>Eumalacostraca</taxon>
        <taxon>Eucarida</taxon>
        <taxon>Decapoda</taxon>
        <taxon>Pleocyemata</taxon>
        <taxon>Brachyura</taxon>
        <taxon>Eubrachyura</taxon>
        <taxon>Portunoidea</taxon>
        <taxon>Portunidae</taxon>
        <taxon>Portuninae</taxon>
        <taxon>Scylla</taxon>
    </lineage>
</organism>
<sequence length="1540" mass="168056">MCEVQGPGGAPGRSAGAGGASTPPGRLSVSSSESDEDQKAPRNSLLGSSEDSPSNEPAEGTANSRDDSNMEEEEEDDEEESSSEVVVTEIENLENERRDELLENTLKRESEIEEEKMAHDMVEENSRRNDEGASAADSLKEVEPQKQKEDEEEDEEKKEEEERKDDKEQRQEEVIVKEEEEMEMTSKHSHEDQKKTKEKEEEMKEITKEEEKEQKETKKEAKENEKQEDEKEAEGVDPFSPKCAKEDLPPPTTTKVSKTVNFLESELKAISERKRHTINSYTSSSSSSKSKEAGEAKDEDVLERLEVDEKTSKHWTLGEGNPVYRLSLKLSPNLFNVTDIPGANQHKEADKAGFLTKLSGRSFPYIAQWKRRYCVLSKGRLYYYEKEDSKAGDKSNGVIQLEYFDQVAEAGPKECKKATNVFIITSQDRSFFDPGRHVFSADTLPDMKDWIRKLQAALDQIRNNNRPAASTSPSASPSAKERGGKRKDEAAEGKEGKGSQTQTATATSKERRKKKEDSSRPRKSSKTGVSSQTQTSMGEPPASDAPDGGRPVMAIPRGGVMLPGFSSRKDPQPTNRAPERRSGDGEAEDDLPQAGPTLTCVTKQRVKGPQGRRAPQNRRKAAAALKKRASSLSALEHQDASDNREAPWLNRSLDVLEGGNPWGGKQVGSAVPSSALPYKAYNYSTDEDDIDDDQSDSFPASASGMPPPPPPPRSASYGLELMRSASQGRVAPRGRKAPRCSLDEARGSQADLGDSRDSLGGWRGSHGEAWGQNGRASPVMDDLDNLLMNQSVQHSSAALDSISDAGSEGSSTCRAADHQQPAAAPDHCHHHHHHHHQMQQGQQPRKKPQDLGRFTTAVRHLQRHVVEIDRAVFAVTGDVASTRREVATLREAVAALQADAHTITTTLSNLTQEAITAQQKIAYATQSDADILPPEKEAEKVQLTVREALLEAERAKQEQMRSKREYEDLVAEMKVALQFFKEASPVSVQVPAQDPASSTAPASVAKSSSNSQGGKGSTGYQSLFSKSSSIISGFTSRHSLTKSVSFAAEQKEKRKSNGPENKANSLERDKKYDKKDKKDGKSQASVQTSKDKKDKHSDAMDKKDSIQQHHKQKPLPEAGLGHLHRLENGEGDTKKTFTSLERRERRLRDKRAHVISPLSLEDIPMADDVTHEHAAKSDPTTPSVEPDASEAQSQKASFKQTLSITLGQSSTAASGASNRPQVLALSRDRHSGDLSTSNTSPESPLPPTSSTRPGSFLPTLEESPPVSGAASLSSLHQPGSTPGPQARQGAMSTVHKDRPLSTSQQTKRIGTFAISRQHSSPNIPLQRQNSGSAFPIQRQQSLGTVPEGRLPRQESLTSVPEERPVVDRTLPLSPSPSLTYFPLSSTHSSSTLSDSARRAARESMELVTGPVLAGSSIQEANATGTLPVLHLDEQNMQPAATSTLKRASQSHSDNVGILARLDKPPAWTLAPLDTLRFCTRRWSWGADVTFVSPENEVPKSISVSHNTSSTPPVATYSSSSLFSLSPSAGSPSSPFPFSEL</sequence>
<feature type="compositionally biased region" description="Basic residues" evidence="2">
    <location>
        <begin position="828"/>
        <end position="837"/>
    </location>
</feature>
<comment type="caution">
    <text evidence="4">The sequence shown here is derived from an EMBL/GenBank/DDBJ whole genome shotgun (WGS) entry which is preliminary data.</text>
</comment>
<feature type="compositionally biased region" description="Acidic residues" evidence="2">
    <location>
        <begin position="685"/>
        <end position="695"/>
    </location>
</feature>
<feature type="region of interest" description="Disordered" evidence="2">
    <location>
        <begin position="797"/>
        <end position="850"/>
    </location>
</feature>
<dbReference type="SMART" id="SM00233">
    <property type="entry name" value="PH"/>
    <property type="match status" value="1"/>
</dbReference>
<feature type="compositionally biased region" description="Low complexity" evidence="2">
    <location>
        <begin position="1517"/>
        <end position="1540"/>
    </location>
</feature>
<dbReference type="PANTHER" id="PTHR47112:SF1">
    <property type="entry name" value="PX DOMAIN-CONTAINING PROTEIN"/>
    <property type="match status" value="1"/>
</dbReference>
<feature type="coiled-coil region" evidence="1">
    <location>
        <begin position="938"/>
        <end position="972"/>
    </location>
</feature>
<feature type="compositionally biased region" description="Basic and acidic residues" evidence="2">
    <location>
        <begin position="94"/>
        <end position="131"/>
    </location>
</feature>
<feature type="compositionally biased region" description="Acidic residues" evidence="2">
    <location>
        <begin position="69"/>
        <end position="82"/>
    </location>
</feature>
<feature type="compositionally biased region" description="Polar residues" evidence="2">
    <location>
        <begin position="527"/>
        <end position="537"/>
    </location>
</feature>
<keyword evidence="5" id="KW-1185">Reference proteome</keyword>
<protein>
    <recommendedName>
        <fullName evidence="3">PH domain-containing protein</fullName>
    </recommendedName>
</protein>
<evidence type="ECO:0000256" key="2">
    <source>
        <dbReference type="SAM" id="MobiDB-lite"/>
    </source>
</evidence>
<feature type="compositionally biased region" description="Low complexity" evidence="2">
    <location>
        <begin position="1007"/>
        <end position="1019"/>
    </location>
</feature>
<dbReference type="PROSITE" id="PS50003">
    <property type="entry name" value="PH_DOMAIN"/>
    <property type="match status" value="1"/>
</dbReference>
<feature type="compositionally biased region" description="Basic and acidic residues" evidence="2">
    <location>
        <begin position="1089"/>
        <end position="1107"/>
    </location>
</feature>
<feature type="compositionally biased region" description="Polar residues" evidence="2">
    <location>
        <begin position="1190"/>
        <end position="1220"/>
    </location>
</feature>
<feature type="region of interest" description="Disordered" evidence="2">
    <location>
        <begin position="991"/>
        <end position="1019"/>
    </location>
</feature>
<feature type="region of interest" description="Disordered" evidence="2">
    <location>
        <begin position="1046"/>
        <end position="1371"/>
    </location>
</feature>
<dbReference type="Pfam" id="PF00169">
    <property type="entry name" value="PH"/>
    <property type="match status" value="1"/>
</dbReference>
<feature type="region of interest" description="Disordered" evidence="2">
    <location>
        <begin position="274"/>
        <end position="302"/>
    </location>
</feature>
<dbReference type="SUPFAM" id="SSF50729">
    <property type="entry name" value="PH domain-like"/>
    <property type="match status" value="1"/>
</dbReference>
<name>A0AAW0TPS8_SCYPA</name>
<reference evidence="4 5" key="1">
    <citation type="submission" date="2023-03" db="EMBL/GenBank/DDBJ databases">
        <title>High-quality genome of Scylla paramamosain provides insights in environmental adaptation.</title>
        <authorList>
            <person name="Zhang L."/>
        </authorList>
    </citation>
    <scope>NUCLEOTIDE SEQUENCE [LARGE SCALE GENOMIC DNA]</scope>
    <source>
        <strain evidence="4">LZ_2023a</strain>
        <tissue evidence="4">Muscle</tissue>
    </source>
</reference>
<feature type="domain" description="PH" evidence="3">
    <location>
        <begin position="348"/>
        <end position="459"/>
    </location>
</feature>
<evidence type="ECO:0000313" key="4">
    <source>
        <dbReference type="EMBL" id="KAK8389183.1"/>
    </source>
</evidence>
<feature type="region of interest" description="Disordered" evidence="2">
    <location>
        <begin position="1495"/>
        <end position="1540"/>
    </location>
</feature>
<feature type="compositionally biased region" description="Basic and acidic residues" evidence="2">
    <location>
        <begin position="636"/>
        <end position="645"/>
    </location>
</feature>
<feature type="compositionally biased region" description="Acidic residues" evidence="2">
    <location>
        <begin position="150"/>
        <end position="159"/>
    </location>
</feature>
<feature type="compositionally biased region" description="Basic and acidic residues" evidence="2">
    <location>
        <begin position="160"/>
        <end position="177"/>
    </location>
</feature>
<feature type="compositionally biased region" description="Polar residues" evidence="2">
    <location>
        <begin position="45"/>
        <end position="55"/>
    </location>
</feature>
<feature type="compositionally biased region" description="Basic and acidic residues" evidence="2">
    <location>
        <begin position="1124"/>
        <end position="1147"/>
    </location>
</feature>
<feature type="compositionally biased region" description="Low complexity" evidence="2">
    <location>
        <begin position="1235"/>
        <end position="1255"/>
    </location>
</feature>
<dbReference type="PANTHER" id="PTHR47112">
    <property type="entry name" value="PX DOMAIN-CONTAINING PROTEIN"/>
    <property type="match status" value="1"/>
</dbReference>
<feature type="compositionally biased region" description="Polar residues" evidence="2">
    <location>
        <begin position="1270"/>
        <end position="1283"/>
    </location>
</feature>
<proteinExistence type="predicted"/>
<feature type="compositionally biased region" description="Basic and acidic residues" evidence="2">
    <location>
        <begin position="567"/>
        <end position="584"/>
    </location>
</feature>
<keyword evidence="1" id="KW-0175">Coiled coil</keyword>
<feature type="compositionally biased region" description="Basic residues" evidence="2">
    <location>
        <begin position="615"/>
        <end position="629"/>
    </location>
</feature>
<feature type="compositionally biased region" description="Polar residues" evidence="2">
    <location>
        <begin position="1300"/>
        <end position="1343"/>
    </location>
</feature>
<gene>
    <name evidence="4" type="ORF">O3P69_020865</name>
</gene>
<feature type="compositionally biased region" description="Polar residues" evidence="2">
    <location>
        <begin position="498"/>
        <end position="507"/>
    </location>
</feature>
<accession>A0AAW0TPS8</accession>
<feature type="compositionally biased region" description="Gly residues" evidence="2">
    <location>
        <begin position="1"/>
        <end position="19"/>
    </location>
</feature>
<dbReference type="Gene3D" id="2.30.29.30">
    <property type="entry name" value="Pleckstrin-homology domain (PH domain)/Phosphotyrosine-binding domain (PTB)"/>
    <property type="match status" value="1"/>
</dbReference>
<feature type="region of interest" description="Disordered" evidence="2">
    <location>
        <begin position="1"/>
        <end position="260"/>
    </location>
</feature>
<feature type="compositionally biased region" description="Basic and acidic residues" evidence="2">
    <location>
        <begin position="184"/>
        <end position="229"/>
    </location>
</feature>
<feature type="compositionally biased region" description="Basic and acidic residues" evidence="2">
    <location>
        <begin position="138"/>
        <end position="149"/>
    </location>
</feature>